<organism evidence="8 9">
    <name type="scientific">Longibacter salinarum</name>
    <dbReference type="NCBI Taxonomy" id="1850348"/>
    <lineage>
        <taxon>Bacteria</taxon>
        <taxon>Pseudomonadati</taxon>
        <taxon>Rhodothermota</taxon>
        <taxon>Rhodothermia</taxon>
        <taxon>Rhodothermales</taxon>
        <taxon>Salisaetaceae</taxon>
        <taxon>Longibacter</taxon>
    </lineage>
</organism>
<keyword evidence="4 5" id="KW-0560">Oxidoreductase</keyword>
<dbReference type="SUPFAM" id="SSF55347">
    <property type="entry name" value="Glyceraldehyde-3-phosphate dehydrogenase-like, C-terminal domain"/>
    <property type="match status" value="1"/>
</dbReference>
<name>A0A2A8D134_9BACT</name>
<dbReference type="Pfam" id="PF22698">
    <property type="entry name" value="Semialdhyde_dhC_1"/>
    <property type="match status" value="1"/>
</dbReference>
<comment type="caution">
    <text evidence="8">The sequence shown here is derived from an EMBL/GenBank/DDBJ whole genome shotgun (WGS) entry which is preliminary data.</text>
</comment>
<dbReference type="PANTHER" id="PTHR32338:SF10">
    <property type="entry name" value="N-ACETYL-GAMMA-GLUTAMYL-PHOSPHATE REDUCTASE, CHLOROPLASTIC-RELATED"/>
    <property type="match status" value="1"/>
</dbReference>
<dbReference type="InterPro" id="IPR000706">
    <property type="entry name" value="AGPR_type-1"/>
</dbReference>
<sequence>MSMSHSIALLHGAGYVGGELVKLLHSHPNLDLAAITSRTYAGEPVYQAHPALRGQVNLSFSDPTDLDLSDVDAVVVAAEHGRGMHLVPQLLASGFAGPIVDLSADFRLSSPAMYTEWYEETHVAPDLIDAFVYGLPELNAPYASETKLIANPGCYATGLALALAPLAAQNVKLSAHVTACTGASGSGASPSAATHFPDRDGNVRAYSVLSHRHTAEVQQSVGEHIDLSFVPVSGPWTRGIWGTIHLSWPAATAEAEVSEWFAAAYADAPCVRLSAGSLPELRPVVGTPFMDIGWHVLGEKLVVGFALDNLLKGAASQAIQNLNLLLGLPETAGLLASPSAMPSHKLAVSAG</sequence>
<dbReference type="Gene3D" id="3.30.360.10">
    <property type="entry name" value="Dihydrodipicolinate Reductase, domain 2"/>
    <property type="match status" value="1"/>
</dbReference>
<evidence type="ECO:0000256" key="6">
    <source>
        <dbReference type="PROSITE-ProRule" id="PRU10010"/>
    </source>
</evidence>
<dbReference type="PANTHER" id="PTHR32338">
    <property type="entry name" value="N-ACETYL-GAMMA-GLUTAMYL-PHOSPHATE REDUCTASE, CHLOROPLASTIC-RELATED-RELATED"/>
    <property type="match status" value="1"/>
</dbReference>
<evidence type="ECO:0000256" key="5">
    <source>
        <dbReference type="HAMAP-Rule" id="MF_00150"/>
    </source>
</evidence>
<dbReference type="GO" id="GO:0003942">
    <property type="term" value="F:N-acetyl-gamma-glutamyl-phosphate reductase activity"/>
    <property type="evidence" value="ECO:0007669"/>
    <property type="project" value="UniProtKB-UniRule"/>
</dbReference>
<evidence type="ECO:0000256" key="1">
    <source>
        <dbReference type="ARBA" id="ARBA00022571"/>
    </source>
</evidence>
<dbReference type="EC" id="1.2.1.38" evidence="5"/>
<feature type="active site" evidence="5 6">
    <location>
        <position position="154"/>
    </location>
</feature>
<dbReference type="GO" id="GO:0051287">
    <property type="term" value="F:NAD binding"/>
    <property type="evidence" value="ECO:0007669"/>
    <property type="project" value="InterPro"/>
</dbReference>
<evidence type="ECO:0000259" key="7">
    <source>
        <dbReference type="SMART" id="SM00859"/>
    </source>
</evidence>
<feature type="domain" description="Semialdehyde dehydrogenase NAD-binding" evidence="7">
    <location>
        <begin position="6"/>
        <end position="146"/>
    </location>
</feature>
<evidence type="ECO:0000256" key="3">
    <source>
        <dbReference type="ARBA" id="ARBA00022857"/>
    </source>
</evidence>
<keyword evidence="2 5" id="KW-0028">Amino-acid biosynthesis</keyword>
<gene>
    <name evidence="5 8" type="primary">argC</name>
    <name evidence="8" type="ORF">CRI94_05145</name>
</gene>
<dbReference type="InterPro" id="IPR023013">
    <property type="entry name" value="AGPR_AS"/>
</dbReference>
<dbReference type="InterPro" id="IPR000534">
    <property type="entry name" value="Semialdehyde_DH_NAD-bd"/>
</dbReference>
<proteinExistence type="inferred from homology"/>
<dbReference type="Gene3D" id="3.40.50.720">
    <property type="entry name" value="NAD(P)-binding Rossmann-like Domain"/>
    <property type="match status" value="1"/>
</dbReference>
<comment type="pathway">
    <text evidence="5">Amino-acid biosynthesis; L-arginine biosynthesis; N(2)-acetyl-L-ornithine from L-glutamate: step 3/4.</text>
</comment>
<dbReference type="UniPathway" id="UPA00068">
    <property type="reaction ID" value="UER00108"/>
</dbReference>
<dbReference type="EMBL" id="PDEQ01000002">
    <property type="protein sequence ID" value="PEN14672.1"/>
    <property type="molecule type" value="Genomic_DNA"/>
</dbReference>
<keyword evidence="9" id="KW-1185">Reference proteome</keyword>
<reference evidence="8 9" key="1">
    <citation type="submission" date="2017-10" db="EMBL/GenBank/DDBJ databases">
        <title>Draft genome of Longibacter Salinarum.</title>
        <authorList>
            <person name="Goh K.M."/>
            <person name="Shamsir M.S."/>
            <person name="Lim S.W."/>
        </authorList>
    </citation>
    <scope>NUCLEOTIDE SEQUENCE [LARGE SCALE GENOMIC DNA]</scope>
    <source>
        <strain evidence="8 9">KCTC 52045</strain>
    </source>
</reference>
<dbReference type="InterPro" id="IPR050085">
    <property type="entry name" value="AGPR"/>
</dbReference>
<dbReference type="CDD" id="cd17895">
    <property type="entry name" value="AGPR_1_N"/>
    <property type="match status" value="1"/>
</dbReference>
<comment type="subcellular location">
    <subcellularLocation>
        <location evidence="5">Cytoplasm</location>
    </subcellularLocation>
</comment>
<dbReference type="SMART" id="SM00859">
    <property type="entry name" value="Semialdhyde_dh"/>
    <property type="match status" value="1"/>
</dbReference>
<dbReference type="GO" id="GO:0006526">
    <property type="term" value="P:L-arginine biosynthetic process"/>
    <property type="evidence" value="ECO:0007669"/>
    <property type="project" value="UniProtKB-UniRule"/>
</dbReference>
<protein>
    <recommendedName>
        <fullName evidence="5">N-acetyl-gamma-glutamyl-phosphate reductase</fullName>
        <shortName evidence="5">AGPR</shortName>
        <ecNumber evidence="5">1.2.1.38</ecNumber>
    </recommendedName>
    <alternativeName>
        <fullName evidence="5">N-acetyl-glutamate semialdehyde dehydrogenase</fullName>
        <shortName evidence="5">NAGSA dehydrogenase</shortName>
    </alternativeName>
</protein>
<dbReference type="InterPro" id="IPR036291">
    <property type="entry name" value="NAD(P)-bd_dom_sf"/>
</dbReference>
<comment type="function">
    <text evidence="5">Catalyzes the NADPH-dependent reduction of N-acetyl-5-glutamyl phosphate to yield N-acetyl-L-glutamate 5-semialdehyde.</text>
</comment>
<keyword evidence="5" id="KW-0963">Cytoplasm</keyword>
<dbReference type="GO" id="GO:0070401">
    <property type="term" value="F:NADP+ binding"/>
    <property type="evidence" value="ECO:0007669"/>
    <property type="project" value="InterPro"/>
</dbReference>
<dbReference type="NCBIfam" id="TIGR01850">
    <property type="entry name" value="argC"/>
    <property type="match status" value="1"/>
</dbReference>
<comment type="catalytic activity">
    <reaction evidence="5">
        <text>N-acetyl-L-glutamate 5-semialdehyde + phosphate + NADP(+) = N-acetyl-L-glutamyl 5-phosphate + NADPH + H(+)</text>
        <dbReference type="Rhea" id="RHEA:21588"/>
        <dbReference type="ChEBI" id="CHEBI:15378"/>
        <dbReference type="ChEBI" id="CHEBI:29123"/>
        <dbReference type="ChEBI" id="CHEBI:43474"/>
        <dbReference type="ChEBI" id="CHEBI:57783"/>
        <dbReference type="ChEBI" id="CHEBI:57936"/>
        <dbReference type="ChEBI" id="CHEBI:58349"/>
        <dbReference type="EC" id="1.2.1.38"/>
    </reaction>
</comment>
<dbReference type="OrthoDB" id="9801289at2"/>
<keyword evidence="3 5" id="KW-0521">NADP</keyword>
<evidence type="ECO:0000256" key="4">
    <source>
        <dbReference type="ARBA" id="ARBA00023002"/>
    </source>
</evidence>
<dbReference type="Proteomes" id="UP000220102">
    <property type="component" value="Unassembled WGS sequence"/>
</dbReference>
<keyword evidence="1 5" id="KW-0055">Arginine biosynthesis</keyword>
<evidence type="ECO:0000313" key="9">
    <source>
        <dbReference type="Proteomes" id="UP000220102"/>
    </source>
</evidence>
<dbReference type="GO" id="GO:0005737">
    <property type="term" value="C:cytoplasm"/>
    <property type="evidence" value="ECO:0007669"/>
    <property type="project" value="UniProtKB-SubCell"/>
</dbReference>
<dbReference type="PROSITE" id="PS01224">
    <property type="entry name" value="ARGC"/>
    <property type="match status" value="1"/>
</dbReference>
<dbReference type="HAMAP" id="MF_00150">
    <property type="entry name" value="ArgC_type1"/>
    <property type="match status" value="1"/>
</dbReference>
<evidence type="ECO:0000313" key="8">
    <source>
        <dbReference type="EMBL" id="PEN14672.1"/>
    </source>
</evidence>
<evidence type="ECO:0000256" key="2">
    <source>
        <dbReference type="ARBA" id="ARBA00022605"/>
    </source>
</evidence>
<dbReference type="Pfam" id="PF01118">
    <property type="entry name" value="Semialdhyde_dh"/>
    <property type="match status" value="1"/>
</dbReference>
<comment type="similarity">
    <text evidence="5">Belongs to the NAGSA dehydrogenase family. Type 1 subfamily.</text>
</comment>
<accession>A0A2A8D134</accession>
<dbReference type="SUPFAM" id="SSF51735">
    <property type="entry name" value="NAD(P)-binding Rossmann-fold domains"/>
    <property type="match status" value="1"/>
</dbReference>
<dbReference type="AlphaFoldDB" id="A0A2A8D134"/>
<dbReference type="InterPro" id="IPR058924">
    <property type="entry name" value="AGPR_dimerisation_dom"/>
</dbReference>